<dbReference type="InterPro" id="IPR052204">
    <property type="entry name" value="PpiC/parvulin_rotamase"/>
</dbReference>
<evidence type="ECO:0000256" key="5">
    <source>
        <dbReference type="PROSITE-ProRule" id="PRU00278"/>
    </source>
</evidence>
<dbReference type="Gene3D" id="3.10.50.40">
    <property type="match status" value="1"/>
</dbReference>
<evidence type="ECO:0000313" key="8">
    <source>
        <dbReference type="Proteomes" id="UP000000593"/>
    </source>
</evidence>
<evidence type="ECO:0000256" key="2">
    <source>
        <dbReference type="ARBA" id="ARBA00013194"/>
    </source>
</evidence>
<dbReference type="AlphaFoldDB" id="Q6LJ06"/>
<proteinExistence type="predicted"/>
<sequence length="122" mass="13982">MYYYLILNVIYRTLHTIVIPLFIRNIRLSIMASTAAALHILVKHQEKAEDIIEQLKKGAKFQTLAKKYSNCPSGKSGGDLGEFRKGQMVPQFDKVCFTGELLTPHLVKTKFGWHIVKVLYRT</sequence>
<reference evidence="8" key="1">
    <citation type="journal article" date="2005" name="Science">
        <title>Life at depth: Photobacterium profundum genome sequence and expression analysis.</title>
        <authorList>
            <person name="Vezzi A."/>
            <person name="Campanaro S."/>
            <person name="D'Angelo M."/>
            <person name="Simonato F."/>
            <person name="Vitulo N."/>
            <person name="Lauro F.M."/>
            <person name="Cestaro A."/>
            <person name="Malacrida G."/>
            <person name="Simionati B."/>
            <person name="Cannata N."/>
            <person name="Romualdi C."/>
            <person name="Bartlett D.H."/>
            <person name="Valle G."/>
        </authorList>
    </citation>
    <scope>NUCLEOTIDE SEQUENCE [LARGE SCALE GENOMIC DNA]</scope>
    <source>
        <strain evidence="8">ATCC BAA-1253 / SS9</strain>
    </source>
</reference>
<organism evidence="7 8">
    <name type="scientific">Photobacterium profundum (strain SS9)</name>
    <dbReference type="NCBI Taxonomy" id="298386"/>
    <lineage>
        <taxon>Bacteria</taxon>
        <taxon>Pseudomonadati</taxon>
        <taxon>Pseudomonadota</taxon>
        <taxon>Gammaproteobacteria</taxon>
        <taxon>Vibrionales</taxon>
        <taxon>Vibrionaceae</taxon>
        <taxon>Photobacterium</taxon>
    </lineage>
</organism>
<dbReference type="InterPro" id="IPR046357">
    <property type="entry name" value="PPIase_dom_sf"/>
</dbReference>
<dbReference type="SUPFAM" id="SSF54534">
    <property type="entry name" value="FKBP-like"/>
    <property type="match status" value="1"/>
</dbReference>
<dbReference type="eggNOG" id="COG0760">
    <property type="taxonomic scope" value="Bacteria"/>
</dbReference>
<comment type="catalytic activity">
    <reaction evidence="1">
        <text>[protein]-peptidylproline (omega=180) = [protein]-peptidylproline (omega=0)</text>
        <dbReference type="Rhea" id="RHEA:16237"/>
        <dbReference type="Rhea" id="RHEA-COMP:10747"/>
        <dbReference type="Rhea" id="RHEA-COMP:10748"/>
        <dbReference type="ChEBI" id="CHEBI:83833"/>
        <dbReference type="ChEBI" id="CHEBI:83834"/>
        <dbReference type="EC" id="5.2.1.8"/>
    </reaction>
</comment>
<name>Q6LJ06_PHOPR</name>
<dbReference type="Pfam" id="PF13616">
    <property type="entry name" value="Rotamase_3"/>
    <property type="match status" value="1"/>
</dbReference>
<dbReference type="STRING" id="298386.PBPRB0852"/>
<dbReference type="InterPro" id="IPR000297">
    <property type="entry name" value="PPIase_PpiC"/>
</dbReference>
<dbReference type="PANTHER" id="PTHR43629">
    <property type="entry name" value="PEPTIDYL-PROLYL CIS-TRANS ISOMERASE"/>
    <property type="match status" value="1"/>
</dbReference>
<dbReference type="PROSITE" id="PS50198">
    <property type="entry name" value="PPIC_PPIASE_2"/>
    <property type="match status" value="1"/>
</dbReference>
<dbReference type="EMBL" id="CR378677">
    <property type="protein sequence ID" value="CAG22724.1"/>
    <property type="molecule type" value="Genomic_DNA"/>
</dbReference>
<evidence type="ECO:0000256" key="1">
    <source>
        <dbReference type="ARBA" id="ARBA00000971"/>
    </source>
</evidence>
<dbReference type="EC" id="5.2.1.8" evidence="2"/>
<keyword evidence="8" id="KW-1185">Reference proteome</keyword>
<evidence type="ECO:0000256" key="4">
    <source>
        <dbReference type="ARBA" id="ARBA00023235"/>
    </source>
</evidence>
<dbReference type="KEGG" id="ppr:PBPRB0852"/>
<keyword evidence="3 5" id="KW-0697">Rotamase</keyword>
<dbReference type="HOGENOM" id="CLU_090028_6_1_6"/>
<feature type="domain" description="PpiC" evidence="6">
    <location>
        <begin position="32"/>
        <end position="120"/>
    </location>
</feature>
<gene>
    <name evidence="7" type="primary">S3909</name>
    <name evidence="7" type="ordered locus">PBPRB0852</name>
</gene>
<dbReference type="GO" id="GO:0003755">
    <property type="term" value="F:peptidyl-prolyl cis-trans isomerase activity"/>
    <property type="evidence" value="ECO:0007669"/>
    <property type="project" value="UniProtKB-KW"/>
</dbReference>
<protein>
    <recommendedName>
        <fullName evidence="2">peptidylprolyl isomerase</fullName>
        <ecNumber evidence="2">5.2.1.8</ecNumber>
    </recommendedName>
</protein>
<evidence type="ECO:0000259" key="6">
    <source>
        <dbReference type="PROSITE" id="PS50198"/>
    </source>
</evidence>
<evidence type="ECO:0000313" key="7">
    <source>
        <dbReference type="EMBL" id="CAG22724.1"/>
    </source>
</evidence>
<dbReference type="PANTHER" id="PTHR43629:SF3">
    <property type="entry name" value="PEPTIDYL-PROLYL CIS-TRANS ISOMERASE C"/>
    <property type="match status" value="1"/>
</dbReference>
<dbReference type="Proteomes" id="UP000000593">
    <property type="component" value="Chromosome 2"/>
</dbReference>
<evidence type="ECO:0000256" key="3">
    <source>
        <dbReference type="ARBA" id="ARBA00023110"/>
    </source>
</evidence>
<accession>Q6LJ06</accession>
<keyword evidence="4 5" id="KW-0413">Isomerase</keyword>